<organism evidence="2 3">
    <name type="scientific">Actinomycetospora endophytica</name>
    <dbReference type="NCBI Taxonomy" id="2291215"/>
    <lineage>
        <taxon>Bacteria</taxon>
        <taxon>Bacillati</taxon>
        <taxon>Actinomycetota</taxon>
        <taxon>Actinomycetes</taxon>
        <taxon>Pseudonocardiales</taxon>
        <taxon>Pseudonocardiaceae</taxon>
        <taxon>Actinomycetospora</taxon>
    </lineage>
</organism>
<dbReference type="Proteomes" id="UP001199469">
    <property type="component" value="Unassembled WGS sequence"/>
</dbReference>
<feature type="coiled-coil region" evidence="1">
    <location>
        <begin position="217"/>
        <end position="244"/>
    </location>
</feature>
<evidence type="ECO:0000313" key="3">
    <source>
        <dbReference type="Proteomes" id="UP001199469"/>
    </source>
</evidence>
<accession>A0ABS8PHA0</accession>
<dbReference type="RefSeq" id="WP_230738642.1">
    <property type="nucleotide sequence ID" value="NZ_JAJNDB010000006.1"/>
</dbReference>
<feature type="coiled-coil region" evidence="1">
    <location>
        <begin position="123"/>
        <end position="186"/>
    </location>
</feature>
<proteinExistence type="predicted"/>
<keyword evidence="3" id="KW-1185">Reference proteome</keyword>
<evidence type="ECO:0000256" key="1">
    <source>
        <dbReference type="SAM" id="Coils"/>
    </source>
</evidence>
<dbReference type="Pfam" id="PF05103">
    <property type="entry name" value="DivIVA"/>
    <property type="match status" value="1"/>
</dbReference>
<dbReference type="InterPro" id="IPR007793">
    <property type="entry name" value="DivIVA_fam"/>
</dbReference>
<evidence type="ECO:0000313" key="2">
    <source>
        <dbReference type="EMBL" id="MCD2196766.1"/>
    </source>
</evidence>
<feature type="coiled-coil region" evidence="1">
    <location>
        <begin position="29"/>
        <end position="56"/>
    </location>
</feature>
<protein>
    <submittedName>
        <fullName evidence="2">DivIVA domain-containing protein</fullName>
    </submittedName>
</protein>
<keyword evidence="1" id="KW-0175">Coiled coil</keyword>
<sequence>MTRRGYDPREVEAAFDRAAADYSVVVTDRDELARNELRAREQVAELQQELRDLASAPIDGRNLSARLRHMLELAQEEASEVRAHAHASATATVEQGRTQARAIHDDATGRARALAEQTDGAARARLAEASEQATATVVEAERQAGKLRREAEDARAEAARRMEAAEAQARELVSTAEAEAERLTKDAHAERIRLDEASQSRRAQTEHDFEVALTARRDEAAAALEVVEKDRQDLERTGREAQEAAATRLAATTAATEALEQHQREITARFATLRELVDRASAPIPERTKTPESAV</sequence>
<name>A0ABS8PHA0_9PSEU</name>
<comment type="caution">
    <text evidence="2">The sequence shown here is derived from an EMBL/GenBank/DDBJ whole genome shotgun (WGS) entry which is preliminary data.</text>
</comment>
<dbReference type="EMBL" id="JAJNDB010000006">
    <property type="protein sequence ID" value="MCD2196766.1"/>
    <property type="molecule type" value="Genomic_DNA"/>
</dbReference>
<reference evidence="2 3" key="1">
    <citation type="submission" date="2021-11" db="EMBL/GenBank/DDBJ databases">
        <title>Draft genome sequence of Actinomycetospora sp. SF1 isolated from the rhizosphere soil.</title>
        <authorList>
            <person name="Duangmal K."/>
            <person name="Chantavorakit T."/>
        </authorList>
    </citation>
    <scope>NUCLEOTIDE SEQUENCE [LARGE SCALE GENOMIC DNA]</scope>
    <source>
        <strain evidence="2 3">TBRC 5722</strain>
    </source>
</reference>
<gene>
    <name evidence="2" type="ORF">LQ327_25680</name>
</gene>